<feature type="transmembrane region" description="Helical" evidence="5">
    <location>
        <begin position="111"/>
        <end position="130"/>
    </location>
</feature>
<protein>
    <submittedName>
        <fullName evidence="7">O-antigen ligase family protein</fullName>
    </submittedName>
</protein>
<comment type="caution">
    <text evidence="7">The sequence shown here is derived from an EMBL/GenBank/DDBJ whole genome shotgun (WGS) entry which is preliminary data.</text>
</comment>
<dbReference type="EMBL" id="JASJOS010000017">
    <property type="protein sequence ID" value="MDJ1484961.1"/>
    <property type="molecule type" value="Genomic_DNA"/>
</dbReference>
<evidence type="ECO:0000259" key="6">
    <source>
        <dbReference type="Pfam" id="PF04932"/>
    </source>
</evidence>
<sequence length="427" mass="49674">MLSATIPIEAPQKELLQAPKNDWNWKLFAINIGSVVISYWLAGLTGMASNIITKPLRIVLLVGSLYYLFSMTRKQIFIFKGRNSWKMWIFILLNIYVIPFSFNFFSSFEKFFNLIPFLIYINYAIVYLYRNIEKEDLLILILRVFNLVYGFPVIAFLFSGSVGEKDIYGDAVGGFANNHYGWACAMFLLTSLDLYRNDSSLSSKHLWFIRILAPLAVMLLSISGSRSGYLTFSLGFLIFILRNSNTHLAIKLFSVLLVFLLIFQLYGDQESALNKRLNKTEKQLKEGEARAKLANLCFESMSNYPETMLTGFGFYSFKDALLRLNPNYNPRKLKINLHNSYYELLFGSGYLIFLFFLVFFPLRSILIFALKHSSKYVFLPPVILIPLFENNFNPGQFMFFPWFVIMFYYLHYSETQTPIYSKKIMDL</sequence>
<proteinExistence type="predicted"/>
<keyword evidence="3 5" id="KW-1133">Transmembrane helix</keyword>
<keyword evidence="7" id="KW-0436">Ligase</keyword>
<dbReference type="GO" id="GO:0016020">
    <property type="term" value="C:membrane"/>
    <property type="evidence" value="ECO:0007669"/>
    <property type="project" value="UniProtKB-SubCell"/>
</dbReference>
<keyword evidence="4 5" id="KW-0472">Membrane</keyword>
<evidence type="ECO:0000313" key="7">
    <source>
        <dbReference type="EMBL" id="MDJ1484961.1"/>
    </source>
</evidence>
<dbReference type="Proteomes" id="UP001241110">
    <property type="component" value="Unassembled WGS sequence"/>
</dbReference>
<feature type="transmembrane region" description="Helical" evidence="5">
    <location>
        <begin position="137"/>
        <end position="159"/>
    </location>
</feature>
<feature type="transmembrane region" description="Helical" evidence="5">
    <location>
        <begin position="248"/>
        <end position="266"/>
    </location>
</feature>
<dbReference type="PANTHER" id="PTHR37422:SF13">
    <property type="entry name" value="LIPOPOLYSACCHARIDE BIOSYNTHESIS PROTEIN PA4999-RELATED"/>
    <property type="match status" value="1"/>
</dbReference>
<dbReference type="Pfam" id="PF04932">
    <property type="entry name" value="Wzy_C"/>
    <property type="match status" value="1"/>
</dbReference>
<reference evidence="7" key="1">
    <citation type="submission" date="2023-05" db="EMBL/GenBank/DDBJ databases">
        <authorList>
            <person name="Zhang X."/>
        </authorList>
    </citation>
    <scope>NUCLEOTIDE SEQUENCE</scope>
    <source>
        <strain evidence="7">YF14B1</strain>
    </source>
</reference>
<keyword evidence="2 5" id="KW-0812">Transmembrane</keyword>
<feature type="transmembrane region" description="Helical" evidence="5">
    <location>
        <begin position="207"/>
        <end position="228"/>
    </location>
</feature>
<feature type="domain" description="O-antigen ligase-related" evidence="6">
    <location>
        <begin position="215"/>
        <end position="357"/>
    </location>
</feature>
<evidence type="ECO:0000256" key="4">
    <source>
        <dbReference type="ARBA" id="ARBA00023136"/>
    </source>
</evidence>
<feature type="transmembrane region" description="Helical" evidence="5">
    <location>
        <begin position="395"/>
        <end position="412"/>
    </location>
</feature>
<name>A0AAE3QXD2_9BACT</name>
<comment type="subcellular location">
    <subcellularLocation>
        <location evidence="1">Membrane</location>
        <topology evidence="1">Multi-pass membrane protein</topology>
    </subcellularLocation>
</comment>
<feature type="transmembrane region" description="Helical" evidence="5">
    <location>
        <begin position="23"/>
        <end position="42"/>
    </location>
</feature>
<feature type="transmembrane region" description="Helical" evidence="5">
    <location>
        <begin position="88"/>
        <end position="105"/>
    </location>
</feature>
<accession>A0AAE3QXD2</accession>
<dbReference type="PANTHER" id="PTHR37422">
    <property type="entry name" value="TEICHURONIC ACID BIOSYNTHESIS PROTEIN TUAE"/>
    <property type="match status" value="1"/>
</dbReference>
<dbReference type="RefSeq" id="WP_313986861.1">
    <property type="nucleotide sequence ID" value="NZ_JASJOS010000017.1"/>
</dbReference>
<evidence type="ECO:0000256" key="3">
    <source>
        <dbReference type="ARBA" id="ARBA00022989"/>
    </source>
</evidence>
<dbReference type="InterPro" id="IPR051533">
    <property type="entry name" value="WaaL-like"/>
</dbReference>
<evidence type="ECO:0000256" key="5">
    <source>
        <dbReference type="SAM" id="Phobius"/>
    </source>
</evidence>
<evidence type="ECO:0000313" key="8">
    <source>
        <dbReference type="Proteomes" id="UP001241110"/>
    </source>
</evidence>
<feature type="transmembrane region" description="Helical" evidence="5">
    <location>
        <begin position="341"/>
        <end position="370"/>
    </location>
</feature>
<organism evidence="7 8">
    <name type="scientific">Xanthocytophaga flava</name>
    <dbReference type="NCBI Taxonomy" id="3048013"/>
    <lineage>
        <taxon>Bacteria</taxon>
        <taxon>Pseudomonadati</taxon>
        <taxon>Bacteroidota</taxon>
        <taxon>Cytophagia</taxon>
        <taxon>Cytophagales</taxon>
        <taxon>Rhodocytophagaceae</taxon>
        <taxon>Xanthocytophaga</taxon>
    </lineage>
</organism>
<dbReference type="GO" id="GO:0016874">
    <property type="term" value="F:ligase activity"/>
    <property type="evidence" value="ECO:0007669"/>
    <property type="project" value="UniProtKB-KW"/>
</dbReference>
<gene>
    <name evidence="7" type="ORF">QNI16_30960</name>
</gene>
<dbReference type="InterPro" id="IPR007016">
    <property type="entry name" value="O-antigen_ligase-rel_domated"/>
</dbReference>
<evidence type="ECO:0000256" key="1">
    <source>
        <dbReference type="ARBA" id="ARBA00004141"/>
    </source>
</evidence>
<dbReference type="AlphaFoldDB" id="A0AAE3QXD2"/>
<feature type="transmembrane region" description="Helical" evidence="5">
    <location>
        <begin position="48"/>
        <end position="68"/>
    </location>
</feature>
<evidence type="ECO:0000256" key="2">
    <source>
        <dbReference type="ARBA" id="ARBA00022692"/>
    </source>
</evidence>